<dbReference type="WBParaSite" id="HNAJ_0000395101-mRNA-1">
    <property type="protein sequence ID" value="HNAJ_0000395101-mRNA-1"/>
    <property type="gene ID" value="HNAJ_0000395101"/>
</dbReference>
<comment type="subcellular location">
    <subcellularLocation>
        <location evidence="1">Membrane</location>
        <topology evidence="1">Multi-pass membrane protein</topology>
    </subcellularLocation>
</comment>
<dbReference type="Pfam" id="PF00335">
    <property type="entry name" value="Tetraspanin"/>
    <property type="match status" value="1"/>
</dbReference>
<dbReference type="GO" id="GO:0016020">
    <property type="term" value="C:membrane"/>
    <property type="evidence" value="ECO:0007669"/>
    <property type="project" value="UniProtKB-SubCell"/>
</dbReference>
<proteinExistence type="predicted"/>
<dbReference type="AlphaFoldDB" id="A0A0R3TA62"/>
<dbReference type="WBParaSite" id="HNAJ_0000961401-mRNA-1">
    <property type="protein sequence ID" value="HNAJ_0000961401-mRNA-1"/>
    <property type="gene ID" value="HNAJ_0000961401"/>
</dbReference>
<feature type="transmembrane region" description="Helical" evidence="5">
    <location>
        <begin position="82"/>
        <end position="101"/>
    </location>
</feature>
<accession>A0A0R3TA62</accession>
<evidence type="ECO:0000256" key="2">
    <source>
        <dbReference type="ARBA" id="ARBA00022692"/>
    </source>
</evidence>
<sequence length="143" mass="16127">MRHRYLARYYRGVILSFSSIIAVLSLVLCIYGGYIAYRANVEEIKTKVYLNPATTLFMGIIILIIGLIGLFGAWVKQKWACLTFAASLTVMVLAEAIVGGLRSHIPRNHHGFLEIWNLSCWDDLHSVLPCAGRHHISRTARKN</sequence>
<keyword evidence="2 5" id="KW-0812">Transmembrane</keyword>
<dbReference type="Proteomes" id="UP000278807">
    <property type="component" value="Unassembled WGS sequence"/>
</dbReference>
<name>A0A0R3TA62_RODNA</name>
<dbReference type="EMBL" id="UZAE01002506">
    <property type="protein sequence ID" value="VDN99808.1"/>
    <property type="molecule type" value="Genomic_DNA"/>
</dbReference>
<feature type="transmembrane region" description="Helical" evidence="5">
    <location>
        <begin position="12"/>
        <end position="36"/>
    </location>
</feature>
<evidence type="ECO:0000313" key="7">
    <source>
        <dbReference type="EMBL" id="VDO06197.1"/>
    </source>
</evidence>
<dbReference type="InterPro" id="IPR018499">
    <property type="entry name" value="Tetraspanin/Peripherin"/>
</dbReference>
<evidence type="ECO:0000256" key="5">
    <source>
        <dbReference type="SAM" id="Phobius"/>
    </source>
</evidence>
<reference evidence="9 10" key="1">
    <citation type="submission" date="2017-02" db="UniProtKB">
        <authorList>
            <consortium name="WormBaseParasite"/>
        </authorList>
    </citation>
    <scope>IDENTIFICATION</scope>
</reference>
<organism evidence="9">
    <name type="scientific">Rodentolepis nana</name>
    <name type="common">Dwarf tapeworm</name>
    <name type="synonym">Hymenolepis nana</name>
    <dbReference type="NCBI Taxonomy" id="102285"/>
    <lineage>
        <taxon>Eukaryota</taxon>
        <taxon>Metazoa</taxon>
        <taxon>Spiralia</taxon>
        <taxon>Lophotrochozoa</taxon>
        <taxon>Platyhelminthes</taxon>
        <taxon>Cestoda</taxon>
        <taxon>Eucestoda</taxon>
        <taxon>Cyclophyllidea</taxon>
        <taxon>Hymenolepididae</taxon>
        <taxon>Rodentolepis</taxon>
    </lineage>
</organism>
<evidence type="ECO:0000256" key="3">
    <source>
        <dbReference type="ARBA" id="ARBA00022989"/>
    </source>
</evidence>
<evidence type="ECO:0000313" key="10">
    <source>
        <dbReference type="WBParaSite" id="HNAJ_0000961401-mRNA-1"/>
    </source>
</evidence>
<evidence type="ECO:0000313" key="6">
    <source>
        <dbReference type="EMBL" id="VDN99808.1"/>
    </source>
</evidence>
<evidence type="ECO:0000256" key="4">
    <source>
        <dbReference type="ARBA" id="ARBA00023136"/>
    </source>
</evidence>
<keyword evidence="4 5" id="KW-0472">Membrane</keyword>
<gene>
    <name evidence="6" type="ORF">HNAJ_LOCUS3949</name>
    <name evidence="7" type="ORF">HNAJ_LOCUS9609</name>
</gene>
<keyword evidence="3 5" id="KW-1133">Transmembrane helix</keyword>
<keyword evidence="8" id="KW-1185">Reference proteome</keyword>
<evidence type="ECO:0000313" key="9">
    <source>
        <dbReference type="WBParaSite" id="HNAJ_0000395101-mRNA-1"/>
    </source>
</evidence>
<evidence type="ECO:0000256" key="1">
    <source>
        <dbReference type="ARBA" id="ARBA00004141"/>
    </source>
</evidence>
<evidence type="ECO:0000313" key="8">
    <source>
        <dbReference type="Proteomes" id="UP000278807"/>
    </source>
</evidence>
<protein>
    <submittedName>
        <fullName evidence="9 10">Tetraspanin</fullName>
    </submittedName>
</protein>
<reference evidence="6 8" key="2">
    <citation type="submission" date="2018-11" db="EMBL/GenBank/DDBJ databases">
        <authorList>
            <consortium name="Pathogen Informatics"/>
        </authorList>
    </citation>
    <scope>NUCLEOTIDE SEQUENCE [LARGE SCALE GENOMIC DNA]</scope>
</reference>
<dbReference type="EMBL" id="UZAE01012676">
    <property type="protein sequence ID" value="VDO06197.1"/>
    <property type="molecule type" value="Genomic_DNA"/>
</dbReference>
<feature type="transmembrane region" description="Helical" evidence="5">
    <location>
        <begin position="56"/>
        <end position="75"/>
    </location>
</feature>